<dbReference type="EMBL" id="CASHTH010001532">
    <property type="protein sequence ID" value="CAI8016477.1"/>
    <property type="molecule type" value="Genomic_DNA"/>
</dbReference>
<dbReference type="GO" id="GO:0008033">
    <property type="term" value="P:tRNA processing"/>
    <property type="evidence" value="ECO:0007669"/>
    <property type="project" value="UniProtKB-KW"/>
</dbReference>
<comment type="caution">
    <text evidence="8">The sequence shown here is derived from an EMBL/GenBank/DDBJ whole genome shotgun (WGS) entry which is preliminary data.</text>
</comment>
<evidence type="ECO:0000313" key="8">
    <source>
        <dbReference type="EMBL" id="CAI8016477.1"/>
    </source>
</evidence>
<evidence type="ECO:0000256" key="5">
    <source>
        <dbReference type="ARBA" id="ARBA00034489"/>
    </source>
</evidence>
<dbReference type="InterPro" id="IPR039262">
    <property type="entry name" value="DTWD2/TAPT"/>
</dbReference>
<dbReference type="Pfam" id="PF03942">
    <property type="entry name" value="DTW"/>
    <property type="match status" value="1"/>
</dbReference>
<feature type="domain" description="DTW" evidence="7">
    <location>
        <begin position="27"/>
        <end position="185"/>
    </location>
</feature>
<evidence type="ECO:0000256" key="1">
    <source>
        <dbReference type="ARBA" id="ARBA00012386"/>
    </source>
</evidence>
<accession>A0AA35RSG6</accession>
<dbReference type="InterPro" id="IPR005636">
    <property type="entry name" value="DTW"/>
</dbReference>
<sequence length="224" mass="25146">MMATASSSETADPFLELCALPYEQSEKRDTCQRCRRPSVVCVCSCFPESPVSIETRVVILQHPNEEGRCLATVPLLVECVSRDKVHVIRGKRFGDSRRHPVLHKALTSPNSYILYPGRNAIDLHSLHRDPIGCNSSNDGAALIVLDGTWAQAKALYTQNPTLHNIQQVLLRPLRCLCRHQLDHGAVTHHSKEDPDYLPREVRARIKKEQKLQALTGTQDKRGLT</sequence>
<dbReference type="GO" id="GO:0016432">
    <property type="term" value="F:tRNA-uridine aminocarboxypropyltransferase activity"/>
    <property type="evidence" value="ECO:0007669"/>
    <property type="project" value="UniProtKB-EC"/>
</dbReference>
<dbReference type="SMART" id="SM01144">
    <property type="entry name" value="DTW"/>
    <property type="match status" value="1"/>
</dbReference>
<keyword evidence="4" id="KW-0819">tRNA processing</keyword>
<dbReference type="PANTHER" id="PTHR21392:SF0">
    <property type="entry name" value="TRNA-URIDINE AMINOCARBOXYPROPYLTRANSFERASE 2"/>
    <property type="match status" value="1"/>
</dbReference>
<reference evidence="8" key="1">
    <citation type="submission" date="2023-03" db="EMBL/GenBank/DDBJ databases">
        <authorList>
            <person name="Steffen K."/>
            <person name="Cardenas P."/>
        </authorList>
    </citation>
    <scope>NUCLEOTIDE SEQUENCE</scope>
</reference>
<comment type="similarity">
    <text evidence="5">Belongs to the TDD superfamily. DTWD2 family.</text>
</comment>
<organism evidence="8 9">
    <name type="scientific">Geodia barretti</name>
    <name type="common">Barrett's horny sponge</name>
    <dbReference type="NCBI Taxonomy" id="519541"/>
    <lineage>
        <taxon>Eukaryota</taxon>
        <taxon>Metazoa</taxon>
        <taxon>Porifera</taxon>
        <taxon>Demospongiae</taxon>
        <taxon>Heteroscleromorpha</taxon>
        <taxon>Tetractinellida</taxon>
        <taxon>Astrophorina</taxon>
        <taxon>Geodiidae</taxon>
        <taxon>Geodia</taxon>
    </lineage>
</organism>
<keyword evidence="3" id="KW-0949">S-adenosyl-L-methionine</keyword>
<dbReference type="PANTHER" id="PTHR21392">
    <property type="entry name" value="TRNA-URIDINE AMINOCARBOXYPROPYLTRANSFERASE 2"/>
    <property type="match status" value="1"/>
</dbReference>
<protein>
    <recommendedName>
        <fullName evidence="1">tRNA-uridine aminocarboxypropyltransferase</fullName>
        <ecNumber evidence="1">2.5.1.25</ecNumber>
    </recommendedName>
</protein>
<keyword evidence="9" id="KW-1185">Reference proteome</keyword>
<evidence type="ECO:0000256" key="2">
    <source>
        <dbReference type="ARBA" id="ARBA00022679"/>
    </source>
</evidence>
<keyword evidence="2" id="KW-0808">Transferase</keyword>
<gene>
    <name evidence="8" type="ORF">GBAR_LOCUS10106</name>
</gene>
<evidence type="ECO:0000256" key="4">
    <source>
        <dbReference type="ARBA" id="ARBA00022694"/>
    </source>
</evidence>
<proteinExistence type="inferred from homology"/>
<dbReference type="AlphaFoldDB" id="A0AA35RSG6"/>
<dbReference type="Proteomes" id="UP001174909">
    <property type="component" value="Unassembled WGS sequence"/>
</dbReference>
<comment type="catalytic activity">
    <reaction evidence="6">
        <text>a uridine in tRNA + S-adenosyl-L-methionine = a 3-[(3S)-3-amino-3-carboxypropyl]uridine in tRNA + S-methyl-5'-thioadenosine + H(+)</text>
        <dbReference type="Rhea" id="RHEA:62432"/>
        <dbReference type="Rhea" id="RHEA-COMP:13339"/>
        <dbReference type="Rhea" id="RHEA-COMP:16092"/>
        <dbReference type="ChEBI" id="CHEBI:15378"/>
        <dbReference type="ChEBI" id="CHEBI:17509"/>
        <dbReference type="ChEBI" id="CHEBI:59789"/>
        <dbReference type="ChEBI" id="CHEBI:65315"/>
        <dbReference type="ChEBI" id="CHEBI:82930"/>
        <dbReference type="EC" id="2.5.1.25"/>
    </reaction>
</comment>
<dbReference type="EC" id="2.5.1.25" evidence="1"/>
<evidence type="ECO:0000313" key="9">
    <source>
        <dbReference type="Proteomes" id="UP001174909"/>
    </source>
</evidence>
<evidence type="ECO:0000259" key="7">
    <source>
        <dbReference type="SMART" id="SM01144"/>
    </source>
</evidence>
<evidence type="ECO:0000256" key="6">
    <source>
        <dbReference type="ARBA" id="ARBA00048718"/>
    </source>
</evidence>
<name>A0AA35RSG6_GEOBA</name>
<evidence type="ECO:0000256" key="3">
    <source>
        <dbReference type="ARBA" id="ARBA00022691"/>
    </source>
</evidence>